<name>A0A0L8IDT9_OCTBM</name>
<proteinExistence type="predicted"/>
<feature type="signal peptide" evidence="1">
    <location>
        <begin position="1"/>
        <end position="17"/>
    </location>
</feature>
<organism evidence="2">
    <name type="scientific">Octopus bimaculoides</name>
    <name type="common">California two-spotted octopus</name>
    <dbReference type="NCBI Taxonomy" id="37653"/>
    <lineage>
        <taxon>Eukaryota</taxon>
        <taxon>Metazoa</taxon>
        <taxon>Spiralia</taxon>
        <taxon>Lophotrochozoa</taxon>
        <taxon>Mollusca</taxon>
        <taxon>Cephalopoda</taxon>
        <taxon>Coleoidea</taxon>
        <taxon>Octopodiformes</taxon>
        <taxon>Octopoda</taxon>
        <taxon>Incirrata</taxon>
        <taxon>Octopodidae</taxon>
        <taxon>Octopus</taxon>
    </lineage>
</organism>
<gene>
    <name evidence="2" type="ORF">OCBIM_22018733mg</name>
</gene>
<protein>
    <recommendedName>
        <fullName evidence="3">Secreted protein</fullName>
    </recommendedName>
</protein>
<evidence type="ECO:0008006" key="3">
    <source>
        <dbReference type="Google" id="ProtNLM"/>
    </source>
</evidence>
<dbReference type="EMBL" id="KQ415998">
    <property type="protein sequence ID" value="KOF99210.1"/>
    <property type="molecule type" value="Genomic_DNA"/>
</dbReference>
<keyword evidence="1" id="KW-0732">Signal</keyword>
<feature type="chain" id="PRO_5005584319" description="Secreted protein" evidence="1">
    <location>
        <begin position="18"/>
        <end position="88"/>
    </location>
</feature>
<sequence>MPVLHLTLSFFLHRVSMKRMLVCISNKSNEINLICHGLDFETNGYLTVKLFILNCLHYRRLVCTDTPSRTVQCRYETHSCLVVFLFFV</sequence>
<evidence type="ECO:0000313" key="2">
    <source>
        <dbReference type="EMBL" id="KOF99210.1"/>
    </source>
</evidence>
<accession>A0A0L8IDT9</accession>
<dbReference type="AlphaFoldDB" id="A0A0L8IDT9"/>
<reference evidence="2" key="1">
    <citation type="submission" date="2015-07" db="EMBL/GenBank/DDBJ databases">
        <title>MeaNS - Measles Nucleotide Surveillance Program.</title>
        <authorList>
            <person name="Tran T."/>
            <person name="Druce J."/>
        </authorList>
    </citation>
    <scope>NUCLEOTIDE SEQUENCE</scope>
    <source>
        <strain evidence="2">UCB-OBI-ISO-001</strain>
        <tissue evidence="2">Gonad</tissue>
    </source>
</reference>
<evidence type="ECO:0000256" key="1">
    <source>
        <dbReference type="SAM" id="SignalP"/>
    </source>
</evidence>